<keyword evidence="3" id="KW-1185">Reference proteome</keyword>
<feature type="compositionally biased region" description="Polar residues" evidence="1">
    <location>
        <begin position="104"/>
        <end position="114"/>
    </location>
</feature>
<dbReference type="EMBL" id="JANPWB010000002">
    <property type="protein sequence ID" value="KAJ1209661.1"/>
    <property type="molecule type" value="Genomic_DNA"/>
</dbReference>
<organism evidence="2 3">
    <name type="scientific">Pleurodeles waltl</name>
    <name type="common">Iberian ribbed newt</name>
    <dbReference type="NCBI Taxonomy" id="8319"/>
    <lineage>
        <taxon>Eukaryota</taxon>
        <taxon>Metazoa</taxon>
        <taxon>Chordata</taxon>
        <taxon>Craniata</taxon>
        <taxon>Vertebrata</taxon>
        <taxon>Euteleostomi</taxon>
        <taxon>Amphibia</taxon>
        <taxon>Batrachia</taxon>
        <taxon>Caudata</taxon>
        <taxon>Salamandroidea</taxon>
        <taxon>Salamandridae</taxon>
        <taxon>Pleurodelinae</taxon>
        <taxon>Pleurodeles</taxon>
    </lineage>
</organism>
<proteinExistence type="predicted"/>
<dbReference type="Proteomes" id="UP001066276">
    <property type="component" value="Chromosome 1_2"/>
</dbReference>
<protein>
    <submittedName>
        <fullName evidence="2">Uncharacterized protein</fullName>
    </submittedName>
</protein>
<dbReference type="AlphaFoldDB" id="A0AAV7W9L7"/>
<gene>
    <name evidence="2" type="ORF">NDU88_005034</name>
</gene>
<accession>A0AAV7W9L7</accession>
<evidence type="ECO:0000256" key="1">
    <source>
        <dbReference type="SAM" id="MobiDB-lite"/>
    </source>
</evidence>
<reference evidence="2" key="1">
    <citation type="journal article" date="2022" name="bioRxiv">
        <title>Sequencing and chromosome-scale assembly of the giantPleurodeles waltlgenome.</title>
        <authorList>
            <person name="Brown T."/>
            <person name="Elewa A."/>
            <person name="Iarovenko S."/>
            <person name="Subramanian E."/>
            <person name="Araus A.J."/>
            <person name="Petzold A."/>
            <person name="Susuki M."/>
            <person name="Suzuki K.-i.T."/>
            <person name="Hayashi T."/>
            <person name="Toyoda A."/>
            <person name="Oliveira C."/>
            <person name="Osipova E."/>
            <person name="Leigh N.D."/>
            <person name="Simon A."/>
            <person name="Yun M.H."/>
        </authorList>
    </citation>
    <scope>NUCLEOTIDE SEQUENCE</scope>
    <source>
        <strain evidence="2">20211129_DDA</strain>
        <tissue evidence="2">Liver</tissue>
    </source>
</reference>
<comment type="caution">
    <text evidence="2">The sequence shown here is derived from an EMBL/GenBank/DDBJ whole genome shotgun (WGS) entry which is preliminary data.</text>
</comment>
<name>A0AAV7W9L7_PLEWA</name>
<evidence type="ECO:0000313" key="2">
    <source>
        <dbReference type="EMBL" id="KAJ1209661.1"/>
    </source>
</evidence>
<feature type="region of interest" description="Disordered" evidence="1">
    <location>
        <begin position="95"/>
        <end position="114"/>
    </location>
</feature>
<evidence type="ECO:0000313" key="3">
    <source>
        <dbReference type="Proteomes" id="UP001066276"/>
    </source>
</evidence>
<sequence>MLPGLATETTSAGEIEVGPPQDMLALPQDKLDFAFQAIRDMKVTLEYNIETAVAVLGPLHVDQCKLAEQIMAMEITVQELFQVTGDLKDQLAGDWAGSGIWSPEQKTQMGHPQE</sequence>